<reference evidence="2" key="1">
    <citation type="submission" date="2014-01" db="EMBL/GenBank/DDBJ databases">
        <authorList>
            <person name="Brown-Elliot B."/>
            <person name="Wallace R."/>
            <person name="Lenaerts A."/>
            <person name="Ordway D."/>
            <person name="DeGroote M.A."/>
            <person name="Parker T."/>
            <person name="Sizemore C."/>
            <person name="Tallon L.J."/>
            <person name="Sadzewicz L.K."/>
            <person name="Sengamalay N."/>
            <person name="Fraser C.M."/>
            <person name="Hine E."/>
            <person name="Shefchek K.A."/>
            <person name="Das S.P."/>
            <person name="Tettelin H."/>
        </authorList>
    </citation>
    <scope>NUCLEOTIDE SEQUENCE [LARGE SCALE GENOMIC DNA]</scope>
    <source>
        <strain evidence="2">4042</strain>
    </source>
</reference>
<dbReference type="PATRIC" id="fig|1299334.3.peg.4860"/>
<organism evidence="2">
    <name type="scientific">Mycobacterium xenopi 4042</name>
    <dbReference type="NCBI Taxonomy" id="1299334"/>
    <lineage>
        <taxon>Bacteria</taxon>
        <taxon>Bacillati</taxon>
        <taxon>Actinomycetota</taxon>
        <taxon>Actinomycetes</taxon>
        <taxon>Mycobacteriales</taxon>
        <taxon>Mycobacteriaceae</taxon>
        <taxon>Mycobacterium</taxon>
    </lineage>
</organism>
<dbReference type="EMBL" id="JAOB01000046">
    <property type="protein sequence ID" value="EUA35846.1"/>
    <property type="molecule type" value="Genomic_DNA"/>
</dbReference>
<gene>
    <name evidence="2" type="ORF">I553_3566</name>
</gene>
<name>X8AXG2_MYCXE</name>
<evidence type="ECO:0000256" key="1">
    <source>
        <dbReference type="SAM" id="MobiDB-lite"/>
    </source>
</evidence>
<evidence type="ECO:0000313" key="2">
    <source>
        <dbReference type="EMBL" id="EUA35846.1"/>
    </source>
</evidence>
<feature type="region of interest" description="Disordered" evidence="1">
    <location>
        <begin position="1"/>
        <end position="50"/>
    </location>
</feature>
<protein>
    <submittedName>
        <fullName evidence="2">Putative universal stress protein</fullName>
    </submittedName>
</protein>
<sequence length="76" mass="8660">MRRATGPRQPVRRTSKNGRSSVPRRRAGRTCRGGRRRPAGGRQRRIEHDRRRLLGSVPANVSRRAKTDVLIVHTTP</sequence>
<accession>X8AXG2</accession>
<dbReference type="AlphaFoldDB" id="X8AXG2"/>
<feature type="compositionally biased region" description="Basic residues" evidence="1">
    <location>
        <begin position="1"/>
        <end position="43"/>
    </location>
</feature>
<comment type="caution">
    <text evidence="2">The sequence shown here is derived from an EMBL/GenBank/DDBJ whole genome shotgun (WGS) entry which is preliminary data.</text>
</comment>
<proteinExistence type="predicted"/>